<organism evidence="2">
    <name type="scientific">Cladocopium goreaui</name>
    <dbReference type="NCBI Taxonomy" id="2562237"/>
    <lineage>
        <taxon>Eukaryota</taxon>
        <taxon>Sar</taxon>
        <taxon>Alveolata</taxon>
        <taxon>Dinophyceae</taxon>
        <taxon>Suessiales</taxon>
        <taxon>Symbiodiniaceae</taxon>
        <taxon>Cladocopium</taxon>
    </lineage>
</organism>
<reference evidence="3" key="2">
    <citation type="submission" date="2024-04" db="EMBL/GenBank/DDBJ databases">
        <authorList>
            <person name="Chen Y."/>
            <person name="Shah S."/>
            <person name="Dougan E. K."/>
            <person name="Thang M."/>
            <person name="Chan C."/>
        </authorList>
    </citation>
    <scope>NUCLEOTIDE SEQUENCE [LARGE SCALE GENOMIC DNA]</scope>
</reference>
<evidence type="ECO:0000313" key="2">
    <source>
        <dbReference type="EMBL" id="CAI4013530.1"/>
    </source>
</evidence>
<evidence type="ECO:0000313" key="3">
    <source>
        <dbReference type="EMBL" id="CAL1166905.1"/>
    </source>
</evidence>
<sequence length="163" mass="18520">MESTAEQKEALMQGLQDGEAQLEHVVKSMASLRAEFGERHAMLEERFSRSQNRVAQEIGEQRVQIVHTESRLQELQELQEAMANAKEEVEDAVQRNMEHVENRLRGVSRCLQTLYRKVGLSAREALAVQDVAVVSTESEDVWVGPGFCQLRSHGRSSSPRCQW</sequence>
<dbReference type="EMBL" id="CAMXCT030005891">
    <property type="protein sequence ID" value="CAL4800842.1"/>
    <property type="molecule type" value="Genomic_DNA"/>
</dbReference>
<keyword evidence="4" id="KW-1185">Reference proteome</keyword>
<dbReference type="AlphaFoldDB" id="A0A9P1DPW6"/>
<feature type="coiled-coil region" evidence="1">
    <location>
        <begin position="68"/>
        <end position="103"/>
    </location>
</feature>
<comment type="caution">
    <text evidence="2">The sequence shown here is derived from an EMBL/GenBank/DDBJ whole genome shotgun (WGS) entry which is preliminary data.</text>
</comment>
<gene>
    <name evidence="2" type="ORF">C1SCF055_LOCUS38492</name>
</gene>
<dbReference type="Proteomes" id="UP001152797">
    <property type="component" value="Unassembled WGS sequence"/>
</dbReference>
<evidence type="ECO:0000256" key="1">
    <source>
        <dbReference type="SAM" id="Coils"/>
    </source>
</evidence>
<reference evidence="2" key="1">
    <citation type="submission" date="2022-10" db="EMBL/GenBank/DDBJ databases">
        <authorList>
            <person name="Chen Y."/>
            <person name="Dougan E. K."/>
            <person name="Chan C."/>
            <person name="Rhodes N."/>
            <person name="Thang M."/>
        </authorList>
    </citation>
    <scope>NUCLEOTIDE SEQUENCE</scope>
</reference>
<keyword evidence="1" id="KW-0175">Coiled coil</keyword>
<accession>A0A9P1DPW6</accession>
<dbReference type="EMBL" id="CAMXCT010005891">
    <property type="protein sequence ID" value="CAI4013530.1"/>
    <property type="molecule type" value="Genomic_DNA"/>
</dbReference>
<name>A0A9P1DPW6_9DINO</name>
<dbReference type="EMBL" id="CAMXCT020005891">
    <property type="protein sequence ID" value="CAL1166905.1"/>
    <property type="molecule type" value="Genomic_DNA"/>
</dbReference>
<evidence type="ECO:0000313" key="4">
    <source>
        <dbReference type="Proteomes" id="UP001152797"/>
    </source>
</evidence>
<proteinExistence type="predicted"/>
<protein>
    <submittedName>
        <fullName evidence="2">Uncharacterized protein</fullName>
    </submittedName>
</protein>